<feature type="transmembrane region" description="Helical" evidence="7">
    <location>
        <begin position="100"/>
        <end position="117"/>
    </location>
</feature>
<feature type="transmembrane region" description="Helical" evidence="7">
    <location>
        <begin position="224"/>
        <end position="245"/>
    </location>
</feature>
<dbReference type="SUPFAM" id="SSF103473">
    <property type="entry name" value="MFS general substrate transporter"/>
    <property type="match status" value="1"/>
</dbReference>
<feature type="transmembrane region" description="Helical" evidence="7">
    <location>
        <begin position="324"/>
        <end position="346"/>
    </location>
</feature>
<keyword evidence="10" id="KW-1185">Reference proteome</keyword>
<dbReference type="PANTHER" id="PTHR43791">
    <property type="entry name" value="PERMEASE-RELATED"/>
    <property type="match status" value="1"/>
</dbReference>
<feature type="transmembrane region" description="Helical" evidence="7">
    <location>
        <begin position="445"/>
        <end position="470"/>
    </location>
</feature>
<keyword evidence="4 7" id="KW-1133">Transmembrane helix</keyword>
<dbReference type="OrthoDB" id="2985014at2759"/>
<evidence type="ECO:0000313" key="10">
    <source>
        <dbReference type="Proteomes" id="UP000279259"/>
    </source>
</evidence>
<feature type="domain" description="Major facilitator superfamily (MFS) profile" evidence="8">
    <location>
        <begin position="63"/>
        <end position="474"/>
    </location>
</feature>
<evidence type="ECO:0000256" key="2">
    <source>
        <dbReference type="ARBA" id="ARBA00022448"/>
    </source>
</evidence>
<dbReference type="PANTHER" id="PTHR43791:SF23">
    <property type="entry name" value="MAJOR FACILITATOR SUPERFAMILY (MFS) PROFILE DOMAIN-CONTAINING PROTEIN"/>
    <property type="match status" value="1"/>
</dbReference>
<keyword evidence="2" id="KW-0813">Transport</keyword>
<dbReference type="InterPro" id="IPR020846">
    <property type="entry name" value="MFS_dom"/>
</dbReference>
<evidence type="ECO:0000256" key="3">
    <source>
        <dbReference type="ARBA" id="ARBA00022692"/>
    </source>
</evidence>
<dbReference type="InterPro" id="IPR036259">
    <property type="entry name" value="MFS_trans_sf"/>
</dbReference>
<dbReference type="Proteomes" id="UP000279259">
    <property type="component" value="Unassembled WGS sequence"/>
</dbReference>
<dbReference type="EMBL" id="RSCD01000008">
    <property type="protein sequence ID" value="RSH91341.1"/>
    <property type="molecule type" value="Genomic_DNA"/>
</dbReference>
<dbReference type="GO" id="GO:0022857">
    <property type="term" value="F:transmembrane transporter activity"/>
    <property type="evidence" value="ECO:0007669"/>
    <property type="project" value="InterPro"/>
</dbReference>
<evidence type="ECO:0000256" key="5">
    <source>
        <dbReference type="ARBA" id="ARBA00023136"/>
    </source>
</evidence>
<keyword evidence="3 7" id="KW-0812">Transmembrane</keyword>
<evidence type="ECO:0000313" key="9">
    <source>
        <dbReference type="EMBL" id="RSH91341.1"/>
    </source>
</evidence>
<dbReference type="PROSITE" id="PS50850">
    <property type="entry name" value="MFS"/>
    <property type="match status" value="1"/>
</dbReference>
<reference evidence="9 10" key="1">
    <citation type="submission" date="2018-11" db="EMBL/GenBank/DDBJ databases">
        <title>Genome sequence of Saitozyma podzolica DSM 27192.</title>
        <authorList>
            <person name="Aliyu H."/>
            <person name="Gorte O."/>
            <person name="Ochsenreither K."/>
        </authorList>
    </citation>
    <scope>NUCLEOTIDE SEQUENCE [LARGE SCALE GENOMIC DNA]</scope>
    <source>
        <strain evidence="9 10">DSM 27192</strain>
    </source>
</reference>
<evidence type="ECO:0000256" key="6">
    <source>
        <dbReference type="SAM" id="MobiDB-lite"/>
    </source>
</evidence>
<feature type="transmembrane region" description="Helical" evidence="7">
    <location>
        <begin position="59"/>
        <end position="76"/>
    </location>
</feature>
<feature type="transmembrane region" description="Helical" evidence="7">
    <location>
        <begin position="296"/>
        <end position="318"/>
    </location>
</feature>
<feature type="transmembrane region" description="Helical" evidence="7">
    <location>
        <begin position="358"/>
        <end position="379"/>
    </location>
</feature>
<gene>
    <name evidence="9" type="ORF">EHS25_009640</name>
</gene>
<feature type="transmembrane region" description="Helical" evidence="7">
    <location>
        <begin position="129"/>
        <end position="149"/>
    </location>
</feature>
<evidence type="ECO:0000256" key="7">
    <source>
        <dbReference type="SAM" id="Phobius"/>
    </source>
</evidence>
<organism evidence="9 10">
    <name type="scientific">Saitozyma podzolica</name>
    <dbReference type="NCBI Taxonomy" id="1890683"/>
    <lineage>
        <taxon>Eukaryota</taxon>
        <taxon>Fungi</taxon>
        <taxon>Dikarya</taxon>
        <taxon>Basidiomycota</taxon>
        <taxon>Agaricomycotina</taxon>
        <taxon>Tremellomycetes</taxon>
        <taxon>Tremellales</taxon>
        <taxon>Trimorphomycetaceae</taxon>
        <taxon>Saitozyma</taxon>
    </lineage>
</organism>
<dbReference type="AlphaFoldDB" id="A0A427YJU3"/>
<evidence type="ECO:0000259" key="8">
    <source>
        <dbReference type="PROSITE" id="PS50850"/>
    </source>
</evidence>
<comment type="caution">
    <text evidence="9">The sequence shown here is derived from an EMBL/GenBank/DDBJ whole genome shotgun (WGS) entry which is preliminary data.</text>
</comment>
<accession>A0A427YJU3</accession>
<protein>
    <recommendedName>
        <fullName evidence="8">Major facilitator superfamily (MFS) profile domain-containing protein</fullName>
    </recommendedName>
</protein>
<sequence>MPGSIEEKAHAEHDDTVNYELGDKRDGVDRHLQVQIPEVLQGLSPEQIAEIDKKATWKLDVLLMPVLVALYILNYLDRQNISSAKLANIVPDLNMTTTDYATAVAVLFAGYVSLQVPSNMLASKISWPGVYICVMCAVWGVISACTGAVHNFAGLAVCRTFLGFAEAAFFPGAIYLLSTFYEKKKMALRSAILYTGSQIGNAFGGLFALAILELDGKAGLEGWRWLFIIEGALTVLLAAIFATFIPNTPSSVRWLTVEERAQLQYRLEVDRSSKDATDEVSVWEAFKLAVRDPKTWLLCSILQCNYIAASVTNFFPIVVSGLGFSRTVTLAITAPPYILCCIAITINGWHSDKKQERTLHIICPFIITIIANVIAISTTATAPRYVAMMLLPGSFYSASIVILSWISSAMTGPHVKRAIVYAMINALCNTPNIWTSYLYSNAPRYVLAFGVDLAASVGVVICAAATYLYLRNQNRKMDRGEPLGKSGPTQLQIESGFRYQL</sequence>
<dbReference type="InterPro" id="IPR011701">
    <property type="entry name" value="MFS"/>
</dbReference>
<dbReference type="FunFam" id="1.20.1250.20:FF:000057">
    <property type="entry name" value="MFS general substrate transporter"/>
    <property type="match status" value="1"/>
</dbReference>
<evidence type="ECO:0000256" key="1">
    <source>
        <dbReference type="ARBA" id="ARBA00004141"/>
    </source>
</evidence>
<feature type="transmembrane region" description="Helical" evidence="7">
    <location>
        <begin position="161"/>
        <end position="180"/>
    </location>
</feature>
<feature type="transmembrane region" description="Helical" evidence="7">
    <location>
        <begin position="385"/>
        <end position="406"/>
    </location>
</feature>
<feature type="transmembrane region" description="Helical" evidence="7">
    <location>
        <begin position="418"/>
        <end position="439"/>
    </location>
</feature>
<name>A0A427YJU3_9TREE</name>
<feature type="region of interest" description="Disordered" evidence="6">
    <location>
        <begin position="1"/>
        <end position="22"/>
    </location>
</feature>
<dbReference type="Pfam" id="PF07690">
    <property type="entry name" value="MFS_1"/>
    <property type="match status" value="1"/>
</dbReference>
<evidence type="ECO:0000256" key="4">
    <source>
        <dbReference type="ARBA" id="ARBA00022989"/>
    </source>
</evidence>
<dbReference type="GO" id="GO:0016020">
    <property type="term" value="C:membrane"/>
    <property type="evidence" value="ECO:0007669"/>
    <property type="project" value="UniProtKB-SubCell"/>
</dbReference>
<proteinExistence type="predicted"/>
<feature type="transmembrane region" description="Helical" evidence="7">
    <location>
        <begin position="192"/>
        <end position="212"/>
    </location>
</feature>
<dbReference type="Gene3D" id="1.20.1250.20">
    <property type="entry name" value="MFS general substrate transporter like domains"/>
    <property type="match status" value="2"/>
</dbReference>
<comment type="subcellular location">
    <subcellularLocation>
        <location evidence="1">Membrane</location>
        <topology evidence="1">Multi-pass membrane protein</topology>
    </subcellularLocation>
</comment>
<dbReference type="FunFam" id="1.20.1250.20:FF:000013">
    <property type="entry name" value="MFS general substrate transporter"/>
    <property type="match status" value="1"/>
</dbReference>
<keyword evidence="5 7" id="KW-0472">Membrane</keyword>